<reference evidence="1" key="1">
    <citation type="submission" date="2019-08" db="EMBL/GenBank/DDBJ databases">
        <authorList>
            <person name="Kucharzyk K."/>
            <person name="Murdoch R.W."/>
            <person name="Higgins S."/>
            <person name="Loffler F."/>
        </authorList>
    </citation>
    <scope>NUCLEOTIDE SEQUENCE</scope>
</reference>
<proteinExistence type="predicted"/>
<accession>A0A645HBE5</accession>
<sequence length="78" mass="7864">MQACREGGQRQTLAQRNGSCNGLGGGEQRGKALLGLGACLAAVAAYLIQRAAGSDIGEMVDHIFGKAGLCGIAHDHAA</sequence>
<protein>
    <submittedName>
        <fullName evidence="1">Uncharacterized protein</fullName>
    </submittedName>
</protein>
<name>A0A645HBE5_9ZZZZ</name>
<dbReference type="EMBL" id="VSSQ01090437">
    <property type="protein sequence ID" value="MPN36347.1"/>
    <property type="molecule type" value="Genomic_DNA"/>
</dbReference>
<evidence type="ECO:0000313" key="1">
    <source>
        <dbReference type="EMBL" id="MPN36347.1"/>
    </source>
</evidence>
<dbReference type="AlphaFoldDB" id="A0A645HBE5"/>
<organism evidence="1">
    <name type="scientific">bioreactor metagenome</name>
    <dbReference type="NCBI Taxonomy" id="1076179"/>
    <lineage>
        <taxon>unclassified sequences</taxon>
        <taxon>metagenomes</taxon>
        <taxon>ecological metagenomes</taxon>
    </lineage>
</organism>
<gene>
    <name evidence="1" type="ORF">SDC9_183856</name>
</gene>
<comment type="caution">
    <text evidence="1">The sequence shown here is derived from an EMBL/GenBank/DDBJ whole genome shotgun (WGS) entry which is preliminary data.</text>
</comment>